<dbReference type="EMBL" id="JBHSSE010000024">
    <property type="protein sequence ID" value="MFC6202606.1"/>
    <property type="molecule type" value="Genomic_DNA"/>
</dbReference>
<organism evidence="1 2">
    <name type="scientific">Lactiplantibacillus nangangensis</name>
    <dbReference type="NCBI Taxonomy" id="2559917"/>
    <lineage>
        <taxon>Bacteria</taxon>
        <taxon>Bacillati</taxon>
        <taxon>Bacillota</taxon>
        <taxon>Bacilli</taxon>
        <taxon>Lactobacillales</taxon>
        <taxon>Lactobacillaceae</taxon>
        <taxon>Lactiplantibacillus</taxon>
    </lineage>
</organism>
<evidence type="ECO:0000313" key="2">
    <source>
        <dbReference type="Proteomes" id="UP001596171"/>
    </source>
</evidence>
<sequence>MFFTVGDYITVSDELVGYTRRANKNVAEIQSITHLPSGYYLSNSVQLVTNKESDYLKSNGLKKLKTIKQRLEPVELNVFSKLYS</sequence>
<dbReference type="Proteomes" id="UP001596171">
    <property type="component" value="Unassembled WGS sequence"/>
</dbReference>
<protein>
    <submittedName>
        <fullName evidence="1">Uncharacterized protein</fullName>
    </submittedName>
</protein>
<name>A0ABW1SLK6_9LACO</name>
<reference evidence="2" key="1">
    <citation type="journal article" date="2019" name="Int. J. Syst. Evol. Microbiol.">
        <title>The Global Catalogue of Microorganisms (GCM) 10K type strain sequencing project: providing services to taxonomists for standard genome sequencing and annotation.</title>
        <authorList>
            <consortium name="The Broad Institute Genomics Platform"/>
            <consortium name="The Broad Institute Genome Sequencing Center for Infectious Disease"/>
            <person name="Wu L."/>
            <person name="Ma J."/>
        </authorList>
    </citation>
    <scope>NUCLEOTIDE SEQUENCE [LARGE SCALE GENOMIC DNA]</scope>
    <source>
        <strain evidence="2">CCM 8930</strain>
    </source>
</reference>
<keyword evidence="2" id="KW-1185">Reference proteome</keyword>
<gene>
    <name evidence="1" type="ORF">ACFP1L_12105</name>
</gene>
<evidence type="ECO:0000313" key="1">
    <source>
        <dbReference type="EMBL" id="MFC6202606.1"/>
    </source>
</evidence>
<dbReference type="RefSeq" id="WP_137616545.1">
    <property type="nucleotide sequence ID" value="NZ_BJDI01000010.1"/>
</dbReference>
<comment type="caution">
    <text evidence="1">The sequence shown here is derived from an EMBL/GenBank/DDBJ whole genome shotgun (WGS) entry which is preliminary data.</text>
</comment>
<proteinExistence type="predicted"/>
<accession>A0ABW1SLK6</accession>